<dbReference type="InterPro" id="IPR020667">
    <property type="entry name" value="DNA_mismatch_repair_MutL"/>
</dbReference>
<dbReference type="InterPro" id="IPR020568">
    <property type="entry name" value="Ribosomal_Su5_D2-typ_SF"/>
</dbReference>
<dbReference type="OrthoDB" id="9763467at2"/>
<organism evidence="8 9">
    <name type="scientific">Idiomarina aquatica</name>
    <dbReference type="NCBI Taxonomy" id="1327752"/>
    <lineage>
        <taxon>Bacteria</taxon>
        <taxon>Pseudomonadati</taxon>
        <taxon>Pseudomonadota</taxon>
        <taxon>Gammaproteobacteria</taxon>
        <taxon>Alteromonadales</taxon>
        <taxon>Idiomarinaceae</taxon>
        <taxon>Idiomarina</taxon>
    </lineage>
</organism>
<dbReference type="InterPro" id="IPR014762">
    <property type="entry name" value="DNA_mismatch_repair_CS"/>
</dbReference>
<dbReference type="InterPro" id="IPR042121">
    <property type="entry name" value="MutL_C_regsub"/>
</dbReference>
<feature type="region of interest" description="Disordered" evidence="6">
    <location>
        <begin position="335"/>
        <end position="378"/>
    </location>
</feature>
<dbReference type="InterPro" id="IPR014721">
    <property type="entry name" value="Ribsml_uS5_D2-typ_fold_subgr"/>
</dbReference>
<dbReference type="GO" id="GO:0005524">
    <property type="term" value="F:ATP binding"/>
    <property type="evidence" value="ECO:0007669"/>
    <property type="project" value="InterPro"/>
</dbReference>
<dbReference type="HAMAP" id="MF_00149">
    <property type="entry name" value="DNA_mis_repair"/>
    <property type="match status" value="1"/>
</dbReference>
<feature type="domain" description="DNA mismatch repair protein S5" evidence="7">
    <location>
        <begin position="214"/>
        <end position="332"/>
    </location>
</feature>
<dbReference type="CDD" id="cd16926">
    <property type="entry name" value="HATPase_MutL-MLH-PMS-like"/>
    <property type="match status" value="1"/>
</dbReference>
<sequence length="581" mass="65488">MPIRQLPIELANQIAAGEVVERPASVVKELVENALDAGADELSIDIENGGIKRIRIRDNGCGIAKDELALALTRHATSKIATLDDLEAIQSLGFRGEALASISSVSRLRLTSKPASQSEAWQAWTEGRDMGVRIEPAAHPDGTSIDIQDIFFNTPARRKFLRTEKTEFAHIDETVKRIALSRFDVAVTLNHQGKRVRHYPRLRDLSEAQQRRRVAKVCGEQFAEQALYIEREAAPYSVTGWIAPAQACRHQADIQYCFVNGRMMRDKLLNHAIRQAYERYLLPERVPTYVLYFWLPSQQVDVNVHPAKHEVRFHQQRQVHDFILQAVTDALRQQHALAEQETSTPQLAEAPTVDEPATPSQTQGHKSHSYSQSTPQLNESMTGYRAGASILPNAVNTQSLPGKNISWRALTVVQQKWLLMRREESVAWLDLCAVQRSIMGKQLESQLQHGLAGQPLLVEVSCDLKQFAISPAELMQQSPRLNQCGMNFRVNGSRLVIDTMPSMLRQGNVAHHAMGLIRQVLQHDSWTEVAGWLATKALNSDYSLVQAEHWLQQWQQQLQEDNAMRYNVKPPQTESESPANE</sequence>
<dbReference type="EMBL" id="SNXI01000024">
    <property type="protein sequence ID" value="TDP28026.1"/>
    <property type="molecule type" value="Genomic_DNA"/>
</dbReference>
<accession>A0A4R6NWV7</accession>
<dbReference type="Pfam" id="PF01119">
    <property type="entry name" value="DNA_mis_repair"/>
    <property type="match status" value="1"/>
</dbReference>
<dbReference type="InterPro" id="IPR002099">
    <property type="entry name" value="MutL/Mlh/PMS"/>
</dbReference>
<keyword evidence="3 5" id="KW-0227">DNA damage</keyword>
<dbReference type="GO" id="GO:0016887">
    <property type="term" value="F:ATP hydrolysis activity"/>
    <property type="evidence" value="ECO:0007669"/>
    <property type="project" value="InterPro"/>
</dbReference>
<dbReference type="SUPFAM" id="SSF54211">
    <property type="entry name" value="Ribosomal protein S5 domain 2-like"/>
    <property type="match status" value="1"/>
</dbReference>
<evidence type="ECO:0000256" key="6">
    <source>
        <dbReference type="SAM" id="MobiDB-lite"/>
    </source>
</evidence>
<gene>
    <name evidence="5" type="primary">mutL</name>
    <name evidence="8" type="ORF">DEU29_12422</name>
</gene>
<reference evidence="8 9" key="1">
    <citation type="submission" date="2019-03" db="EMBL/GenBank/DDBJ databases">
        <title>Freshwater and sediment microbial communities from various areas in North America, analyzing microbe dynamics in response to fracking.</title>
        <authorList>
            <person name="Lamendella R."/>
        </authorList>
    </citation>
    <scope>NUCLEOTIDE SEQUENCE [LARGE SCALE GENOMIC DNA]</scope>
    <source>
        <strain evidence="8 9">18_TX</strain>
    </source>
</reference>
<evidence type="ECO:0000256" key="4">
    <source>
        <dbReference type="ARBA" id="ARBA00023204"/>
    </source>
</evidence>
<dbReference type="Pfam" id="PF13589">
    <property type="entry name" value="HATPase_c_3"/>
    <property type="match status" value="1"/>
</dbReference>
<dbReference type="InterPro" id="IPR037198">
    <property type="entry name" value="MutL_C_sf"/>
</dbReference>
<comment type="function">
    <text evidence="5">This protein is involved in the repair of mismatches in DNA. It is required for dam-dependent methyl-directed DNA mismatch repair. May act as a 'molecular matchmaker', a protein that promotes the formation of a stable complex between two or more DNA-binding proteins in an ATP-dependent manner without itself being part of a final effector complex.</text>
</comment>
<comment type="caution">
    <text evidence="8">The sequence shown here is derived from an EMBL/GenBank/DDBJ whole genome shotgun (WGS) entry which is preliminary data.</text>
</comment>
<dbReference type="InterPro" id="IPR038973">
    <property type="entry name" value="MutL/Mlh/Pms-like"/>
</dbReference>
<dbReference type="InterPro" id="IPR014790">
    <property type="entry name" value="MutL_C"/>
</dbReference>
<dbReference type="RefSeq" id="WP_133540695.1">
    <property type="nucleotide sequence ID" value="NZ_SNXI01000024.1"/>
</dbReference>
<dbReference type="FunFam" id="3.30.565.10:FF:000003">
    <property type="entry name" value="DNA mismatch repair endonuclease MutL"/>
    <property type="match status" value="1"/>
</dbReference>
<evidence type="ECO:0000256" key="5">
    <source>
        <dbReference type="HAMAP-Rule" id="MF_00149"/>
    </source>
</evidence>
<dbReference type="Gene3D" id="3.30.230.10">
    <property type="match status" value="1"/>
</dbReference>
<dbReference type="GO" id="GO:0006298">
    <property type="term" value="P:mismatch repair"/>
    <property type="evidence" value="ECO:0007669"/>
    <property type="project" value="UniProtKB-UniRule"/>
</dbReference>
<dbReference type="SMART" id="SM01340">
    <property type="entry name" value="DNA_mis_repair"/>
    <property type="match status" value="1"/>
</dbReference>
<evidence type="ECO:0000313" key="8">
    <source>
        <dbReference type="EMBL" id="TDP28026.1"/>
    </source>
</evidence>
<dbReference type="PANTHER" id="PTHR10073">
    <property type="entry name" value="DNA MISMATCH REPAIR PROTEIN MLH, PMS, MUTL"/>
    <property type="match status" value="1"/>
</dbReference>
<name>A0A4R6NWV7_9GAMM</name>
<dbReference type="GO" id="GO:0140664">
    <property type="term" value="F:ATP-dependent DNA damage sensor activity"/>
    <property type="evidence" value="ECO:0007669"/>
    <property type="project" value="InterPro"/>
</dbReference>
<dbReference type="SUPFAM" id="SSF118116">
    <property type="entry name" value="DNA mismatch repair protein MutL"/>
    <property type="match status" value="1"/>
</dbReference>
<dbReference type="AlphaFoldDB" id="A0A4R6NWV7"/>
<dbReference type="PANTHER" id="PTHR10073:SF12">
    <property type="entry name" value="DNA MISMATCH REPAIR PROTEIN MLH1"/>
    <property type="match status" value="1"/>
</dbReference>
<dbReference type="Gene3D" id="3.30.565.10">
    <property type="entry name" value="Histidine kinase-like ATPase, C-terminal domain"/>
    <property type="match status" value="1"/>
</dbReference>
<dbReference type="InterPro" id="IPR042120">
    <property type="entry name" value="MutL_C_dimsub"/>
</dbReference>
<comment type="similarity">
    <text evidence="1 5">Belongs to the DNA mismatch repair MutL/HexB family.</text>
</comment>
<evidence type="ECO:0000259" key="7">
    <source>
        <dbReference type="SMART" id="SM01340"/>
    </source>
</evidence>
<dbReference type="CDD" id="cd03482">
    <property type="entry name" value="MutL_Trans_MutL"/>
    <property type="match status" value="1"/>
</dbReference>
<keyword evidence="9" id="KW-1185">Reference proteome</keyword>
<dbReference type="Gene3D" id="3.30.1540.20">
    <property type="entry name" value="MutL, C-terminal domain, dimerisation subdomain"/>
    <property type="match status" value="1"/>
</dbReference>
<evidence type="ECO:0000256" key="3">
    <source>
        <dbReference type="ARBA" id="ARBA00022763"/>
    </source>
</evidence>
<protein>
    <recommendedName>
        <fullName evidence="2 5">DNA mismatch repair protein MutL</fullName>
    </recommendedName>
</protein>
<proteinExistence type="inferred from homology"/>
<evidence type="ECO:0000313" key="9">
    <source>
        <dbReference type="Proteomes" id="UP000295531"/>
    </source>
</evidence>
<dbReference type="NCBIfam" id="TIGR00585">
    <property type="entry name" value="mutl"/>
    <property type="match status" value="1"/>
</dbReference>
<dbReference type="PROSITE" id="PS00058">
    <property type="entry name" value="DNA_MISMATCH_REPAIR_1"/>
    <property type="match status" value="1"/>
</dbReference>
<dbReference type="SUPFAM" id="SSF55874">
    <property type="entry name" value="ATPase domain of HSP90 chaperone/DNA topoisomerase II/histidine kinase"/>
    <property type="match status" value="1"/>
</dbReference>
<evidence type="ECO:0000256" key="2">
    <source>
        <dbReference type="ARBA" id="ARBA00021975"/>
    </source>
</evidence>
<dbReference type="Gene3D" id="3.30.1370.100">
    <property type="entry name" value="MutL, C-terminal domain, regulatory subdomain"/>
    <property type="match status" value="1"/>
</dbReference>
<dbReference type="Pfam" id="PF08676">
    <property type="entry name" value="MutL_C"/>
    <property type="match status" value="1"/>
</dbReference>
<feature type="compositionally biased region" description="Polar residues" evidence="6">
    <location>
        <begin position="358"/>
        <end position="378"/>
    </location>
</feature>
<dbReference type="InterPro" id="IPR013507">
    <property type="entry name" value="DNA_mismatch_S5_2-like"/>
</dbReference>
<dbReference type="Proteomes" id="UP000295531">
    <property type="component" value="Unassembled WGS sequence"/>
</dbReference>
<dbReference type="GO" id="GO:0032300">
    <property type="term" value="C:mismatch repair complex"/>
    <property type="evidence" value="ECO:0007669"/>
    <property type="project" value="InterPro"/>
</dbReference>
<keyword evidence="4 5" id="KW-0234">DNA repair</keyword>
<evidence type="ECO:0000256" key="1">
    <source>
        <dbReference type="ARBA" id="ARBA00006082"/>
    </source>
</evidence>
<dbReference type="InterPro" id="IPR036890">
    <property type="entry name" value="HATPase_C_sf"/>
</dbReference>
<dbReference type="GO" id="GO:0030983">
    <property type="term" value="F:mismatched DNA binding"/>
    <property type="evidence" value="ECO:0007669"/>
    <property type="project" value="InterPro"/>
</dbReference>